<dbReference type="Gene3D" id="1.10.287.950">
    <property type="entry name" value="Methyl-accepting chemotaxis protein"/>
    <property type="match status" value="1"/>
</dbReference>
<dbReference type="InterPro" id="IPR004090">
    <property type="entry name" value="Chemotax_Me-accpt_rcpt"/>
</dbReference>
<evidence type="ECO:0000256" key="7">
    <source>
        <dbReference type="SAM" id="Coils"/>
    </source>
</evidence>
<dbReference type="SMART" id="SM00283">
    <property type="entry name" value="MA"/>
    <property type="match status" value="1"/>
</dbReference>
<evidence type="ECO:0000256" key="2">
    <source>
        <dbReference type="ARBA" id="ARBA00022475"/>
    </source>
</evidence>
<keyword evidence="4 6" id="KW-0807">Transducer</keyword>
<dbReference type="CDD" id="cd06225">
    <property type="entry name" value="HAMP"/>
    <property type="match status" value="1"/>
</dbReference>
<dbReference type="PANTHER" id="PTHR32089:SF112">
    <property type="entry name" value="LYSOZYME-LIKE PROTEIN-RELATED"/>
    <property type="match status" value="1"/>
</dbReference>
<dbReference type="GO" id="GO:0007165">
    <property type="term" value="P:signal transduction"/>
    <property type="evidence" value="ECO:0007669"/>
    <property type="project" value="UniProtKB-KW"/>
</dbReference>
<organism evidence="11 12">
    <name type="scientific">Cohnella cholangitidis</name>
    <dbReference type="NCBI Taxonomy" id="2598458"/>
    <lineage>
        <taxon>Bacteria</taxon>
        <taxon>Bacillati</taxon>
        <taxon>Bacillota</taxon>
        <taxon>Bacilli</taxon>
        <taxon>Bacillales</taxon>
        <taxon>Paenibacillaceae</taxon>
        <taxon>Cohnella</taxon>
    </lineage>
</organism>
<comment type="subcellular location">
    <subcellularLocation>
        <location evidence="1">Cell membrane</location>
    </subcellularLocation>
</comment>
<dbReference type="PROSITE" id="PS50885">
    <property type="entry name" value="HAMP"/>
    <property type="match status" value="1"/>
</dbReference>
<sequence length="544" mass="59327">MILRNLKLAKKMFAVLALSLVALLATNSVGIVNLNKVADRLITALYSDTYKGSEFMLNADRDLYQALVDKRTLLSGNPDSKEFNDAVKSYEENILQVRDRMQAAKQIYEQKRSDYETLQHKDTKNLFFEAFDRFDADFSLWDAETRKIIDSVAANNGKLSTESLIRVDDSKFHSARENLNELEEMISEHAVSYIDEVKAENRSITWMLIAIVILSCVAVLLIGWFLLRFILNGIKKVVAVTEEIVSGNLQVESIEIKSKDEIGMLAQSINSMSSSLRQMINKITETAHSLAAASKQISAGMEEISGSSMNQAKHAQTITELFKELSSAINAVANSAEDAAEMSEQTVGIAHDGAEALQSTMDGMNKVSLQMNQLEADSNQIGNIIEVIGEIAEQTNLLALNAAIEAARAGEQGRGFAVVADEVRKLAERSSEATKQITTLIQGMQKSTESSVRVVADGVNQTRDTGAAFERITQKVNQSASRVVEIAAASEEQAAQSAEVLLSVESIAASSQETAAASEQTAASAQSLAELAEELNRLVVVFKV</sequence>
<protein>
    <submittedName>
        <fullName evidence="11">Methyl-accepting chemotaxis protein</fullName>
    </submittedName>
</protein>
<keyword evidence="3 8" id="KW-0472">Membrane</keyword>
<dbReference type="Pfam" id="PF00015">
    <property type="entry name" value="MCPsignal"/>
    <property type="match status" value="1"/>
</dbReference>
<dbReference type="KEGG" id="cchl:FPL14_07200"/>
<feature type="domain" description="HAMP" evidence="10">
    <location>
        <begin position="228"/>
        <end position="281"/>
    </location>
</feature>
<dbReference type="AlphaFoldDB" id="A0A7G5BVN4"/>
<evidence type="ECO:0000256" key="8">
    <source>
        <dbReference type="SAM" id="Phobius"/>
    </source>
</evidence>
<keyword evidence="2" id="KW-1003">Cell membrane</keyword>
<evidence type="ECO:0000313" key="11">
    <source>
        <dbReference type="EMBL" id="QMV41018.1"/>
    </source>
</evidence>
<dbReference type="SMART" id="SM00304">
    <property type="entry name" value="HAMP"/>
    <property type="match status" value="1"/>
</dbReference>
<evidence type="ECO:0000256" key="4">
    <source>
        <dbReference type="ARBA" id="ARBA00023224"/>
    </source>
</evidence>
<dbReference type="CDD" id="cd11386">
    <property type="entry name" value="MCP_signal"/>
    <property type="match status" value="1"/>
</dbReference>
<accession>A0A7G5BVN4</accession>
<reference evidence="11 12" key="1">
    <citation type="submission" date="2019-07" db="EMBL/GenBank/DDBJ databases">
        <authorList>
            <person name="Kim J.K."/>
            <person name="Cheong H.-M."/>
            <person name="Choi Y."/>
            <person name="Hwang K.J."/>
            <person name="Lee S."/>
            <person name="Choi C."/>
        </authorList>
    </citation>
    <scope>NUCLEOTIDE SEQUENCE [LARGE SCALE GENOMIC DNA]</scope>
    <source>
        <strain evidence="11 12">KS 22</strain>
    </source>
</reference>
<dbReference type="FunFam" id="1.10.287.950:FF:000001">
    <property type="entry name" value="Methyl-accepting chemotaxis sensory transducer"/>
    <property type="match status" value="1"/>
</dbReference>
<feature type="coiled-coil region" evidence="7">
    <location>
        <begin position="80"/>
        <end position="121"/>
    </location>
</feature>
<dbReference type="Pfam" id="PF00672">
    <property type="entry name" value="HAMP"/>
    <property type="match status" value="1"/>
</dbReference>
<keyword evidence="8" id="KW-0812">Transmembrane</keyword>
<gene>
    <name evidence="11" type="ORF">FPL14_07200</name>
</gene>
<dbReference type="SUPFAM" id="SSF58104">
    <property type="entry name" value="Methyl-accepting chemotaxis protein (MCP) signaling domain"/>
    <property type="match status" value="1"/>
</dbReference>
<dbReference type="GO" id="GO:0004888">
    <property type="term" value="F:transmembrane signaling receptor activity"/>
    <property type="evidence" value="ECO:0007669"/>
    <property type="project" value="InterPro"/>
</dbReference>
<keyword evidence="7" id="KW-0175">Coiled coil</keyword>
<keyword evidence="8" id="KW-1133">Transmembrane helix</keyword>
<evidence type="ECO:0000259" key="10">
    <source>
        <dbReference type="PROSITE" id="PS50885"/>
    </source>
</evidence>
<evidence type="ECO:0000256" key="3">
    <source>
        <dbReference type="ARBA" id="ARBA00023136"/>
    </source>
</evidence>
<dbReference type="Proteomes" id="UP000515679">
    <property type="component" value="Chromosome"/>
</dbReference>
<dbReference type="EMBL" id="CP041969">
    <property type="protein sequence ID" value="QMV41018.1"/>
    <property type="molecule type" value="Genomic_DNA"/>
</dbReference>
<evidence type="ECO:0000256" key="1">
    <source>
        <dbReference type="ARBA" id="ARBA00004236"/>
    </source>
</evidence>
<keyword evidence="12" id="KW-1185">Reference proteome</keyword>
<evidence type="ECO:0000259" key="9">
    <source>
        <dbReference type="PROSITE" id="PS50111"/>
    </source>
</evidence>
<feature type="transmembrane region" description="Helical" evidence="8">
    <location>
        <begin position="204"/>
        <end position="227"/>
    </location>
</feature>
<evidence type="ECO:0000256" key="5">
    <source>
        <dbReference type="ARBA" id="ARBA00029447"/>
    </source>
</evidence>
<dbReference type="PROSITE" id="PS50111">
    <property type="entry name" value="CHEMOTAXIS_TRANSDUC_2"/>
    <property type="match status" value="1"/>
</dbReference>
<dbReference type="PANTHER" id="PTHR32089">
    <property type="entry name" value="METHYL-ACCEPTING CHEMOTAXIS PROTEIN MCPB"/>
    <property type="match status" value="1"/>
</dbReference>
<dbReference type="GO" id="GO:0005886">
    <property type="term" value="C:plasma membrane"/>
    <property type="evidence" value="ECO:0007669"/>
    <property type="project" value="UniProtKB-SubCell"/>
</dbReference>
<dbReference type="GO" id="GO:0006935">
    <property type="term" value="P:chemotaxis"/>
    <property type="evidence" value="ECO:0007669"/>
    <property type="project" value="InterPro"/>
</dbReference>
<proteinExistence type="inferred from homology"/>
<dbReference type="PRINTS" id="PR00260">
    <property type="entry name" value="CHEMTRNSDUCR"/>
</dbReference>
<evidence type="ECO:0000256" key="6">
    <source>
        <dbReference type="PROSITE-ProRule" id="PRU00284"/>
    </source>
</evidence>
<dbReference type="InterPro" id="IPR003660">
    <property type="entry name" value="HAMP_dom"/>
</dbReference>
<name>A0A7G5BVN4_9BACL</name>
<evidence type="ECO:0000313" key="12">
    <source>
        <dbReference type="Proteomes" id="UP000515679"/>
    </source>
</evidence>
<comment type="similarity">
    <text evidence="5">Belongs to the methyl-accepting chemotaxis (MCP) protein family.</text>
</comment>
<dbReference type="InterPro" id="IPR004089">
    <property type="entry name" value="MCPsignal_dom"/>
</dbReference>
<feature type="domain" description="Methyl-accepting transducer" evidence="9">
    <location>
        <begin position="286"/>
        <end position="529"/>
    </location>
</feature>